<sequence>MRLSSKTCGRLLLVNQAKRQQERDCVVFSKLIAIYLFLGGTAASAFALTALFDIAKAVKDHRRGEYGRAFLAPQSVISEPTYKRIRRFVYGTALIVVLTGELCLVADLGRPETFFFLFLYPTSSLVSIGAFALTLLTVFLVISLADTIFVLPEWARAVSFAAKAIGLPVAVIVMVYTGLLLQSVISVEIWQSAWLPVLFAASALSCGCAVVMLAACTCEDVRVTRIMARLLAWIDIAFILIEIVSIVALLAFGKGSASMAVMRLFEGDLSTTFWAGFVACGLAIPLVAEAVSLACKREIPTPGAAGIATLALVGGLCLRIAIVACGVAPSP</sequence>
<feature type="transmembrane region" description="Helical" evidence="7">
    <location>
        <begin position="307"/>
        <end position="329"/>
    </location>
</feature>
<comment type="caution">
    <text evidence="8">The sequence shown here is derived from an EMBL/GenBank/DDBJ whole genome shotgun (WGS) entry which is preliminary data.</text>
</comment>
<evidence type="ECO:0000256" key="6">
    <source>
        <dbReference type="ARBA" id="ARBA00023136"/>
    </source>
</evidence>
<keyword evidence="4 7" id="KW-0812">Transmembrane</keyword>
<keyword evidence="5 7" id="KW-1133">Transmembrane helix</keyword>
<dbReference type="Proteomes" id="UP000468668">
    <property type="component" value="Unassembled WGS sequence"/>
</dbReference>
<evidence type="ECO:0000256" key="4">
    <source>
        <dbReference type="ARBA" id="ARBA00022692"/>
    </source>
</evidence>
<feature type="transmembrane region" description="Helical" evidence="7">
    <location>
        <begin position="273"/>
        <end position="295"/>
    </location>
</feature>
<evidence type="ECO:0000256" key="5">
    <source>
        <dbReference type="ARBA" id="ARBA00022989"/>
    </source>
</evidence>
<dbReference type="GO" id="GO:0005886">
    <property type="term" value="C:plasma membrane"/>
    <property type="evidence" value="ECO:0007669"/>
    <property type="project" value="UniProtKB-SubCell"/>
</dbReference>
<dbReference type="Gene3D" id="1.20.1630.10">
    <property type="entry name" value="Formate dehydrogenase/DMSO reductase domain"/>
    <property type="match status" value="1"/>
</dbReference>
<comment type="similarity">
    <text evidence="2">Belongs to the NrfD family.</text>
</comment>
<evidence type="ECO:0000313" key="9">
    <source>
        <dbReference type="Proteomes" id="UP000468668"/>
    </source>
</evidence>
<feature type="transmembrane region" description="Helical" evidence="7">
    <location>
        <begin position="197"/>
        <end position="218"/>
    </location>
</feature>
<keyword evidence="9" id="KW-1185">Reference proteome</keyword>
<feature type="transmembrane region" description="Helical" evidence="7">
    <location>
        <begin position="164"/>
        <end position="185"/>
    </location>
</feature>
<keyword evidence="3" id="KW-1003">Cell membrane</keyword>
<evidence type="ECO:0000313" key="8">
    <source>
        <dbReference type="EMBL" id="KAB1641528.1"/>
    </source>
</evidence>
<dbReference type="Pfam" id="PF03916">
    <property type="entry name" value="NrfD"/>
    <property type="match status" value="1"/>
</dbReference>
<accession>A0A6N6NT24</accession>
<reference evidence="8 9" key="1">
    <citation type="submission" date="2019-09" db="EMBL/GenBank/DDBJ databases">
        <title>Whole genome shotgun sequencing (WGS) of Ellagibacter isourolithinifaciens DSM 104140(T) and Adlercreutzia muris DSM 29508(T).</title>
        <authorList>
            <person name="Stoll D.A."/>
            <person name="Danylec N."/>
            <person name="Huch M."/>
        </authorList>
    </citation>
    <scope>NUCLEOTIDE SEQUENCE [LARGE SCALE GENOMIC DNA]</scope>
    <source>
        <strain evidence="8 9">DSM 104140</strain>
    </source>
</reference>
<evidence type="ECO:0000256" key="2">
    <source>
        <dbReference type="ARBA" id="ARBA00008929"/>
    </source>
</evidence>
<feature type="transmembrane region" description="Helical" evidence="7">
    <location>
        <begin position="230"/>
        <end position="253"/>
    </location>
</feature>
<gene>
    <name evidence="8" type="ORF">F8C90_03220</name>
</gene>
<evidence type="ECO:0008006" key="10">
    <source>
        <dbReference type="Google" id="ProtNLM"/>
    </source>
</evidence>
<dbReference type="AlphaFoldDB" id="A0A6N6NT24"/>
<protein>
    <recommendedName>
        <fullName evidence="10">Polysulfide reductase</fullName>
    </recommendedName>
</protein>
<dbReference type="InterPro" id="IPR005614">
    <property type="entry name" value="NrfD-like"/>
</dbReference>
<dbReference type="InterPro" id="IPR052049">
    <property type="entry name" value="Electron_transfer_protein"/>
</dbReference>
<dbReference type="PANTHER" id="PTHR34856">
    <property type="entry name" value="PROTEIN NRFD"/>
    <property type="match status" value="1"/>
</dbReference>
<dbReference type="PANTHER" id="PTHR34856:SF2">
    <property type="entry name" value="PROTEIN NRFD"/>
    <property type="match status" value="1"/>
</dbReference>
<feature type="transmembrane region" description="Helical" evidence="7">
    <location>
        <begin position="128"/>
        <end position="152"/>
    </location>
</feature>
<evidence type="ECO:0000256" key="3">
    <source>
        <dbReference type="ARBA" id="ARBA00022475"/>
    </source>
</evidence>
<evidence type="ECO:0000256" key="7">
    <source>
        <dbReference type="SAM" id="Phobius"/>
    </source>
</evidence>
<proteinExistence type="inferred from homology"/>
<dbReference type="EMBL" id="WAJR01000005">
    <property type="protein sequence ID" value="KAB1641528.1"/>
    <property type="molecule type" value="Genomic_DNA"/>
</dbReference>
<comment type="subcellular location">
    <subcellularLocation>
        <location evidence="1">Cell membrane</location>
        <topology evidence="1">Multi-pass membrane protein</topology>
    </subcellularLocation>
</comment>
<feature type="transmembrane region" description="Helical" evidence="7">
    <location>
        <begin position="88"/>
        <end position="108"/>
    </location>
</feature>
<evidence type="ECO:0000256" key="1">
    <source>
        <dbReference type="ARBA" id="ARBA00004651"/>
    </source>
</evidence>
<name>A0A6N6NT24_9ACTN</name>
<feature type="transmembrane region" description="Helical" evidence="7">
    <location>
        <begin position="32"/>
        <end position="54"/>
    </location>
</feature>
<organism evidence="8 9">
    <name type="scientific">Ellagibacter isourolithinifaciens</name>
    <dbReference type="NCBI Taxonomy" id="2137581"/>
    <lineage>
        <taxon>Bacteria</taxon>
        <taxon>Bacillati</taxon>
        <taxon>Actinomycetota</taxon>
        <taxon>Coriobacteriia</taxon>
        <taxon>Eggerthellales</taxon>
        <taxon>Eggerthellaceae</taxon>
        <taxon>Ellagibacter</taxon>
    </lineage>
</organism>
<keyword evidence="6 7" id="KW-0472">Membrane</keyword>